<keyword evidence="7" id="KW-0998">Cell outer membrane</keyword>
<evidence type="ECO:0000256" key="6">
    <source>
        <dbReference type="ARBA" id="ARBA00023136"/>
    </source>
</evidence>
<evidence type="ECO:0000256" key="7">
    <source>
        <dbReference type="ARBA" id="ARBA00023237"/>
    </source>
</evidence>
<evidence type="ECO:0000256" key="4">
    <source>
        <dbReference type="ARBA" id="ARBA00022452"/>
    </source>
</evidence>
<evidence type="ECO:0000256" key="3">
    <source>
        <dbReference type="ARBA" id="ARBA00022448"/>
    </source>
</evidence>
<comment type="caution">
    <text evidence="8">The sequence shown here is derived from an EMBL/GenBank/DDBJ whole genome shotgun (WGS) entry which is preliminary data.</text>
</comment>
<gene>
    <name evidence="8" type="ORF">PREVCOP_03990</name>
</gene>
<keyword evidence="9" id="KW-1185">Reference proteome</keyword>
<comment type="similarity">
    <text evidence="2">Belongs to the outer membrane factor (OMF) (TC 1.B.17) family.</text>
</comment>
<dbReference type="HOGENOM" id="CLU_012817_11_0_10"/>
<keyword evidence="5" id="KW-0812">Transmembrane</keyword>
<evidence type="ECO:0000313" key="8">
    <source>
        <dbReference type="EMBL" id="EFB36608.1"/>
    </source>
</evidence>
<name>D1P9R0_9BACT</name>
<sequence length="472" mass="52511">MESKNINPHLIRTDAKKSVKMKTKSKKSMNASFKNMAVALFIMSAPIAVQAKQWSLQDCISYALANNIQLQKTQLTKASAQEDYLQSKSALLPSLSASTNQSVNYTPWVSNGISGEGFSKASIDKVYYNGSYSVMGNYTIWNGNKNRNQVKLNKLAKEAAQLDSTAQALNLQEQIAQLYVQILYSTEAINVNKESYQSSVQNEERGKEMVKIGKMSQADLAQLTAQRAQDEFNIVQAESNVKNYKRQLKELLQITSEEAFDIAIPSTTDQMALASIPGMNSVYTAALQNRPEFLSYQNKLDQNDLNIKIAKVGKLPTISANAGATTSTTSMNKNGWGSQIKTNFSLGGGIGVSIPLFDNRQTKTSVNKALIQRESILLDIKNEQTKLYSTIENYWLQANTNQSQFKAAKVSSESAQTSYDLLSEQFKLGLKNIVELRTGKDNLLKAKQNELQAKYLTILNINMLKFYQNGRI</sequence>
<keyword evidence="4" id="KW-1134">Transmembrane beta strand</keyword>
<reference evidence="8" key="1">
    <citation type="submission" date="2009-11" db="EMBL/GenBank/DDBJ databases">
        <authorList>
            <person name="Weinstock G."/>
            <person name="Sodergren E."/>
            <person name="Clifton S."/>
            <person name="Fulton L."/>
            <person name="Fulton B."/>
            <person name="Courtney L."/>
            <person name="Fronick C."/>
            <person name="Harrison M."/>
            <person name="Strong C."/>
            <person name="Farmer C."/>
            <person name="Delahaunty K."/>
            <person name="Markovic C."/>
            <person name="Hall O."/>
            <person name="Minx P."/>
            <person name="Tomlinson C."/>
            <person name="Mitreva M."/>
            <person name="Nelson J."/>
            <person name="Hou S."/>
            <person name="Wollam A."/>
            <person name="Pepin K.H."/>
            <person name="Johnson M."/>
            <person name="Bhonagiri V."/>
            <person name="Nash W.E."/>
            <person name="Warren W."/>
            <person name="Chinwalla A."/>
            <person name="Mardis E.R."/>
            <person name="Wilson R.K."/>
        </authorList>
    </citation>
    <scope>NUCLEOTIDE SEQUENCE [LARGE SCALE GENOMIC DNA]</scope>
    <source>
        <strain evidence="8">DSM 18205</strain>
    </source>
</reference>
<protein>
    <submittedName>
        <fullName evidence="8">Outer membrane efflux protein</fullName>
    </submittedName>
</protein>
<dbReference type="EMBL" id="ACBX02000005">
    <property type="protein sequence ID" value="EFB36608.1"/>
    <property type="molecule type" value="Genomic_DNA"/>
</dbReference>
<dbReference type="GO" id="GO:0015562">
    <property type="term" value="F:efflux transmembrane transporter activity"/>
    <property type="evidence" value="ECO:0007669"/>
    <property type="project" value="InterPro"/>
</dbReference>
<dbReference type="Gene3D" id="1.20.1600.10">
    <property type="entry name" value="Outer membrane efflux proteins (OEP)"/>
    <property type="match status" value="1"/>
</dbReference>
<dbReference type="Pfam" id="PF02321">
    <property type="entry name" value="OEP"/>
    <property type="match status" value="2"/>
</dbReference>
<proteinExistence type="inferred from homology"/>
<evidence type="ECO:0000256" key="1">
    <source>
        <dbReference type="ARBA" id="ARBA00004442"/>
    </source>
</evidence>
<dbReference type="GO" id="GO:1990281">
    <property type="term" value="C:efflux pump complex"/>
    <property type="evidence" value="ECO:0007669"/>
    <property type="project" value="TreeGrafter"/>
</dbReference>
<keyword evidence="3" id="KW-0813">Transport</keyword>
<dbReference type="PaxDb" id="537011-PREVCOP_03990"/>
<dbReference type="GO" id="GO:0015288">
    <property type="term" value="F:porin activity"/>
    <property type="evidence" value="ECO:0007669"/>
    <property type="project" value="TreeGrafter"/>
</dbReference>
<comment type="subcellular location">
    <subcellularLocation>
        <location evidence="1">Cell outer membrane</location>
    </subcellularLocation>
</comment>
<accession>D1P9R0</accession>
<dbReference type="AlphaFoldDB" id="D1P9R0"/>
<dbReference type="GO" id="GO:0009279">
    <property type="term" value="C:cell outer membrane"/>
    <property type="evidence" value="ECO:0007669"/>
    <property type="project" value="UniProtKB-SubCell"/>
</dbReference>
<evidence type="ECO:0000256" key="5">
    <source>
        <dbReference type="ARBA" id="ARBA00022692"/>
    </source>
</evidence>
<evidence type="ECO:0000313" key="9">
    <source>
        <dbReference type="Proteomes" id="UP000004477"/>
    </source>
</evidence>
<evidence type="ECO:0000256" key="2">
    <source>
        <dbReference type="ARBA" id="ARBA00007613"/>
    </source>
</evidence>
<dbReference type="PANTHER" id="PTHR30026">
    <property type="entry name" value="OUTER MEMBRANE PROTEIN TOLC"/>
    <property type="match status" value="1"/>
</dbReference>
<dbReference type="InterPro" id="IPR051906">
    <property type="entry name" value="TolC-like"/>
</dbReference>
<organism evidence="8 9">
    <name type="scientific">Segatella copri DSM 18205</name>
    <dbReference type="NCBI Taxonomy" id="537011"/>
    <lineage>
        <taxon>Bacteria</taxon>
        <taxon>Pseudomonadati</taxon>
        <taxon>Bacteroidota</taxon>
        <taxon>Bacteroidia</taxon>
        <taxon>Bacteroidales</taxon>
        <taxon>Prevotellaceae</taxon>
        <taxon>Segatella</taxon>
    </lineage>
</organism>
<dbReference type="Proteomes" id="UP000004477">
    <property type="component" value="Unassembled WGS sequence"/>
</dbReference>
<dbReference type="STRING" id="537011.PREVCOP_03990"/>
<dbReference type="InterPro" id="IPR003423">
    <property type="entry name" value="OMP_efflux"/>
</dbReference>
<dbReference type="SUPFAM" id="SSF56954">
    <property type="entry name" value="Outer membrane efflux proteins (OEP)"/>
    <property type="match status" value="1"/>
</dbReference>
<keyword evidence="6" id="KW-0472">Membrane</keyword>
<dbReference type="PANTHER" id="PTHR30026:SF20">
    <property type="entry name" value="OUTER MEMBRANE PROTEIN TOLC"/>
    <property type="match status" value="1"/>
</dbReference>